<dbReference type="Proteomes" id="UP001595756">
    <property type="component" value="Unassembled WGS sequence"/>
</dbReference>
<dbReference type="InterPro" id="IPR052025">
    <property type="entry name" value="Xyloglucanase_GH74"/>
</dbReference>
<dbReference type="InterPro" id="IPR036709">
    <property type="entry name" value="Autotransporte_beta_dom_sf"/>
</dbReference>
<dbReference type="PROSITE" id="PS51208">
    <property type="entry name" value="AUTOTRANSPORTER"/>
    <property type="match status" value="1"/>
</dbReference>
<proteinExistence type="predicted"/>
<dbReference type="PANTHER" id="PTHR43739:SF5">
    <property type="entry name" value="EXO-ALPHA-SIALIDASE"/>
    <property type="match status" value="1"/>
</dbReference>
<organism evidence="2 3">
    <name type="scientific">Castellaniella hirudinis</name>
    <dbReference type="NCBI Taxonomy" id="1144617"/>
    <lineage>
        <taxon>Bacteria</taxon>
        <taxon>Pseudomonadati</taxon>
        <taxon>Pseudomonadota</taxon>
        <taxon>Betaproteobacteria</taxon>
        <taxon>Burkholderiales</taxon>
        <taxon>Alcaligenaceae</taxon>
        <taxon>Castellaniella</taxon>
    </lineage>
</organism>
<evidence type="ECO:0000313" key="3">
    <source>
        <dbReference type="Proteomes" id="UP001595756"/>
    </source>
</evidence>
<comment type="caution">
    <text evidence="2">The sequence shown here is derived from an EMBL/GenBank/DDBJ whole genome shotgun (WGS) entry which is preliminary data.</text>
</comment>
<dbReference type="SUPFAM" id="SSF50939">
    <property type="entry name" value="Sialidases"/>
    <property type="match status" value="1"/>
</dbReference>
<dbReference type="SUPFAM" id="SSF110296">
    <property type="entry name" value="Oligoxyloglucan reducing end-specific cellobiohydrolase"/>
    <property type="match status" value="1"/>
</dbReference>
<evidence type="ECO:0000313" key="2">
    <source>
        <dbReference type="EMBL" id="MFC4297460.1"/>
    </source>
</evidence>
<dbReference type="InterPro" id="IPR005546">
    <property type="entry name" value="Autotransporte_beta"/>
</dbReference>
<accession>A0ABV8RXI9</accession>
<dbReference type="InterPro" id="IPR036278">
    <property type="entry name" value="Sialidase_sf"/>
</dbReference>
<dbReference type="SMART" id="SM00869">
    <property type="entry name" value="Autotransporter"/>
    <property type="match status" value="1"/>
</dbReference>
<dbReference type="EMBL" id="JBHSDY010000003">
    <property type="protein sequence ID" value="MFC4297460.1"/>
    <property type="molecule type" value="Genomic_DNA"/>
</dbReference>
<dbReference type="Gene3D" id="2.130.10.10">
    <property type="entry name" value="YVTN repeat-like/Quinoprotein amine dehydrogenase"/>
    <property type="match status" value="2"/>
</dbReference>
<feature type="domain" description="Autotransporter" evidence="1">
    <location>
        <begin position="1280"/>
        <end position="1556"/>
    </location>
</feature>
<dbReference type="PANTHER" id="PTHR43739">
    <property type="entry name" value="XYLOGLUCANASE (EUROFUNG)"/>
    <property type="match status" value="1"/>
</dbReference>
<dbReference type="Gene3D" id="2.40.128.130">
    <property type="entry name" value="Autotransporter beta-domain"/>
    <property type="match status" value="1"/>
</dbReference>
<dbReference type="Pfam" id="PF03797">
    <property type="entry name" value="Autotransporter"/>
    <property type="match status" value="1"/>
</dbReference>
<gene>
    <name evidence="2" type="ORF">ACFO0J_05330</name>
</gene>
<evidence type="ECO:0000259" key="1">
    <source>
        <dbReference type="PROSITE" id="PS51208"/>
    </source>
</evidence>
<dbReference type="RefSeq" id="WP_376812026.1">
    <property type="nucleotide sequence ID" value="NZ_JBHSDY010000003.1"/>
</dbReference>
<keyword evidence="3" id="KW-1185">Reference proteome</keyword>
<name>A0ABV8RXI9_9BURK</name>
<reference evidence="3" key="1">
    <citation type="journal article" date="2019" name="Int. J. Syst. Evol. Microbiol.">
        <title>The Global Catalogue of Microorganisms (GCM) 10K type strain sequencing project: providing services to taxonomists for standard genome sequencing and annotation.</title>
        <authorList>
            <consortium name="The Broad Institute Genomics Platform"/>
            <consortium name="The Broad Institute Genome Sequencing Center for Infectious Disease"/>
            <person name="Wu L."/>
            <person name="Ma J."/>
        </authorList>
    </citation>
    <scope>NUCLEOTIDE SEQUENCE [LARGE SCALE GENOMIC DNA]</scope>
    <source>
        <strain evidence="3">CGMCC 1.19029</strain>
    </source>
</reference>
<dbReference type="CDD" id="cd15482">
    <property type="entry name" value="Sialidase_non-viral"/>
    <property type="match status" value="1"/>
</dbReference>
<dbReference type="InterPro" id="IPR015943">
    <property type="entry name" value="WD40/YVTN_repeat-like_dom_sf"/>
</dbReference>
<protein>
    <submittedName>
        <fullName evidence="2">Autotransporter domain-containing protein</fullName>
    </submittedName>
</protein>
<sequence length="1556" mass="162447">MSRVLPHPDDANILLAGGVNAGVWLSKDGGQSWAALGDSLPSLSIGAMAFDSGNSNRLWVGFGKQSSFAGISGALSGLGYYEFDFGAGTETWTPVGSTQLVGQDISSILVDGSRVVVGSKTSANASGVWVSQDGGASFIQTSLEAGNVTSLVADPTQAGRYYAAVVNPGDPKGVYRTDDGGQTWTQLDLSVSRPGSADGRVTYDLMLSVANDGVLVASLIEPLKTDQGLIRENPQVTVYRSTDQGATWTSMGAPSTRETLPDGRVVDWGVYTGGQFNLHGALLVDPNDSRVVYISGDTQGPFELIGDGTGNSVGAHVYNGRLLRGTMDDDGNTVWEAITNAYTANGSAPHADSRFMVIDAHGNLLETDDGGIYLRTDPKTSQGIWLSLNGNLQTGEVHAGAWNALSHTVVTAMQDNGATVQEHPGTLTHQTLSGGDGGVAAVNAGAWGGDRPGAAIYTSSQYLGGLNRLRLGADDEADSRTPLQIGVYDDQGVFKVMGEGSGAVKPPRPRKPVTKAEALAALTQPGVEPVSFYPGFKLNAMDPTRIAIGGFDLYVTQDTLAEMGPDGAPVRLVARKVFEAPTTGTEFVALAFGARNNPNALLGGTGFQSGVDAPGALYYLEDVTADTPAYTTIYSGTGVQSVLFDRNRGTERLYFADGLHIQRGTEQPADPAAPYVIENLDGDLPGAFFQRRGLDHIAKYGVSALVAAGTHNEAGGNKLYTLRGPDEVAAAGAAWDTRLGAIPNAPVFGLDYSVADDVLLAYTMGRGAFALYDVTTYFPEAEKLVFGQADNDSQATNPQLKNGETLAGVAFDRTLYKVGRGTLDLRLTTAEYKGGTEIQGGTVLVDGDGNLGAAGTGLRLDGGALGFGAAFSLDRQIELGAGGGMLRVGGMPGVNPLAVAQGNDVIQGVGALAVAGAGTDVSRYTFTRNNTFEGGLRVFAATVSAAGDAQLGQAGGAIAFDAGRLDFQSGFQFDASGLFTRPLAVGAGGGWLDTHDNSVRYAGVITGGGLLSFDGTPMEMGGDLRLDAIWNSALRVPSGTTLRGTGQVRGRLDVEGTLYPGNSPGTMSALGPVLQGPGSVYALDIDGPGTGNGAGNYSRLLVLGLGAGSTYTADGLIQPVLRGIGGSATNSYTPAVGQGFDVVVAEGGLLGSYLGLTQPADGLAPGTRFDAVYGRQVLQLYVTPAQYGDLAPLGIRTNAGQSGVGLALDRFRAPAGVRPAEPYKALYDALAPVSAAGMTAAYDQLGGAVYPVMLQADMDSHRYLNDSLMSQLWSERDRLMRPGGRGAWAYYLHRDSRLDDDAGGRGFRDRQNGAMAGMDRPWGRDGVLGAAFAYLDSQTTAHAGLGQGGRQNWQMSAYASLARGDWLLSGAVGLGLSQSSVTRGLPAGELGRMRATLDGRTLALSLRAGHPLWQSVDRGVDAWVGSQYLHVWQNAPSESGAAVVRVDPAASSMQSLRPAVGVTGRWDFTSRGVDWRATLDASLSTELLDERAALDTRFLGQDLRMRSASTGRVAWDLGAGIEARFNERLSGRLSAQYEGAQGYRATSARFNFLYRW</sequence>
<dbReference type="SUPFAM" id="SSF103515">
    <property type="entry name" value="Autotransporter"/>
    <property type="match status" value="1"/>
</dbReference>